<dbReference type="EMBL" id="JARXRO010000007">
    <property type="protein sequence ID" value="MDH5832560.1"/>
    <property type="molecule type" value="Genomic_DNA"/>
</dbReference>
<proteinExistence type="predicted"/>
<dbReference type="Proteomes" id="UP001156873">
    <property type="component" value="Unassembled WGS sequence"/>
</dbReference>
<name>A0ABT6JPX6_9GAMM</name>
<protein>
    <recommendedName>
        <fullName evidence="3">SURF1-like protein</fullName>
    </recommendedName>
</protein>
<evidence type="ECO:0000313" key="1">
    <source>
        <dbReference type="EMBL" id="MDH5832560.1"/>
    </source>
</evidence>
<organism evidence="1 2">
    <name type="scientific">Luteimonas kalidii</name>
    <dbReference type="NCBI Taxonomy" id="3042025"/>
    <lineage>
        <taxon>Bacteria</taxon>
        <taxon>Pseudomonadati</taxon>
        <taxon>Pseudomonadota</taxon>
        <taxon>Gammaproteobacteria</taxon>
        <taxon>Lysobacterales</taxon>
        <taxon>Lysobacteraceae</taxon>
        <taxon>Luteimonas</taxon>
    </lineage>
</organism>
<keyword evidence="2" id="KW-1185">Reference proteome</keyword>
<gene>
    <name evidence="1" type="ORF">QFW81_01245</name>
</gene>
<evidence type="ECO:0008006" key="3">
    <source>
        <dbReference type="Google" id="ProtNLM"/>
    </source>
</evidence>
<accession>A0ABT6JPX6</accession>
<sequence length="149" mass="15659">ASGARTGQRLVICGWPDGAEIASPDGSRVRPIVDPATGARRCAGVWPRVPGWHRLQHGDATHAFHVAEGHADPALRRAELREATLQLAAAPASASGAQAASEARATVPGPAWPWFLAWLLLAGVAWWFERSRLGLAAAVPQRDPTSGPG</sequence>
<feature type="non-terminal residue" evidence="1">
    <location>
        <position position="1"/>
    </location>
</feature>
<comment type="caution">
    <text evidence="1">The sequence shown here is derived from an EMBL/GenBank/DDBJ whole genome shotgun (WGS) entry which is preliminary data.</text>
</comment>
<evidence type="ECO:0000313" key="2">
    <source>
        <dbReference type="Proteomes" id="UP001156873"/>
    </source>
</evidence>
<reference evidence="1 2" key="1">
    <citation type="submission" date="2023-04" db="EMBL/GenBank/DDBJ databases">
        <title>Luteimonas sp. M1R5S59.</title>
        <authorList>
            <person name="Sun J.-Q."/>
        </authorList>
    </citation>
    <scope>NUCLEOTIDE SEQUENCE [LARGE SCALE GENOMIC DNA]</scope>
    <source>
        <strain evidence="1 2">M1R5S59</strain>
    </source>
</reference>